<evidence type="ECO:0000256" key="2">
    <source>
        <dbReference type="ARBA" id="ARBA00022679"/>
    </source>
</evidence>
<evidence type="ECO:0000256" key="1">
    <source>
        <dbReference type="ARBA" id="ARBA00007274"/>
    </source>
</evidence>
<dbReference type="PROSITE" id="PS00101">
    <property type="entry name" value="HEXAPEP_TRANSFERASES"/>
    <property type="match status" value="1"/>
</dbReference>
<dbReference type="Pfam" id="PF12464">
    <property type="entry name" value="Mac"/>
    <property type="match status" value="1"/>
</dbReference>
<accession>A0A3Q8CLY1</accession>
<proteinExistence type="inferred from homology"/>
<dbReference type="AlphaFoldDB" id="A0A3Q8CLY1"/>
<keyword evidence="2 5" id="KW-0808">Transferase</keyword>
<keyword evidence="4 5" id="KW-0012">Acyltransferase</keyword>
<dbReference type="InterPro" id="IPR018357">
    <property type="entry name" value="Hexapep_transf_CS"/>
</dbReference>
<dbReference type="KEGG" id="lhw:BSQ49_06140"/>
<evidence type="ECO:0000256" key="5">
    <source>
        <dbReference type="RuleBase" id="RU367021"/>
    </source>
</evidence>
<gene>
    <name evidence="7" type="ORF">BSQ49_06140</name>
</gene>
<dbReference type="Proteomes" id="UP000314960">
    <property type="component" value="Chromosome"/>
</dbReference>
<reference evidence="7 8" key="1">
    <citation type="submission" date="2016-11" db="EMBL/GenBank/DDBJ databases">
        <title>Interaction between Lactobacillus species and yeast in water kefir.</title>
        <authorList>
            <person name="Behr J."/>
            <person name="Xu D."/>
            <person name="Vogel R.F."/>
        </authorList>
    </citation>
    <scope>NUCLEOTIDE SEQUENCE [LARGE SCALE GENOMIC DNA]</scope>
    <source>
        <strain evidence="7 8">TMW 1.1822</strain>
    </source>
</reference>
<dbReference type="FunFam" id="2.160.10.10:FF:000025">
    <property type="entry name" value="Hexapeptide-repeat containing-acetyltransferase"/>
    <property type="match status" value="1"/>
</dbReference>
<dbReference type="PANTHER" id="PTHR43017">
    <property type="entry name" value="GALACTOSIDE O-ACETYLTRANSFERASE"/>
    <property type="match status" value="1"/>
</dbReference>
<dbReference type="InterPro" id="IPR001451">
    <property type="entry name" value="Hexapep"/>
</dbReference>
<name>A0A3Q8CLY1_9LACO</name>
<dbReference type="SMART" id="SM01266">
    <property type="entry name" value="Mac"/>
    <property type="match status" value="1"/>
</dbReference>
<dbReference type="InterPro" id="IPR039369">
    <property type="entry name" value="LacA-like"/>
</dbReference>
<dbReference type="Gene3D" id="2.160.10.10">
    <property type="entry name" value="Hexapeptide repeat proteins"/>
    <property type="match status" value="1"/>
</dbReference>
<dbReference type="CDD" id="cd03357">
    <property type="entry name" value="LbH_MAT_GAT"/>
    <property type="match status" value="1"/>
</dbReference>
<dbReference type="GO" id="GO:0008870">
    <property type="term" value="F:galactoside O-acetyltransferase activity"/>
    <property type="evidence" value="ECO:0007669"/>
    <property type="project" value="TreeGrafter"/>
</dbReference>
<evidence type="ECO:0000313" key="8">
    <source>
        <dbReference type="Proteomes" id="UP000314960"/>
    </source>
</evidence>
<dbReference type="SUPFAM" id="SSF51161">
    <property type="entry name" value="Trimeric LpxA-like enzymes"/>
    <property type="match status" value="1"/>
</dbReference>
<dbReference type="InterPro" id="IPR024688">
    <property type="entry name" value="Mac_dom"/>
</dbReference>
<evidence type="ECO:0000256" key="4">
    <source>
        <dbReference type="ARBA" id="ARBA00023315"/>
    </source>
</evidence>
<feature type="domain" description="Maltose/galactoside acetyltransferase" evidence="6">
    <location>
        <begin position="7"/>
        <end position="58"/>
    </location>
</feature>
<dbReference type="EC" id="2.3.1.-" evidence="5"/>
<dbReference type="InterPro" id="IPR011004">
    <property type="entry name" value="Trimer_LpxA-like_sf"/>
</dbReference>
<dbReference type="Pfam" id="PF00132">
    <property type="entry name" value="Hexapep"/>
    <property type="match status" value="1"/>
</dbReference>
<evidence type="ECO:0000259" key="6">
    <source>
        <dbReference type="SMART" id="SM01266"/>
    </source>
</evidence>
<dbReference type="PANTHER" id="PTHR43017:SF1">
    <property type="entry name" value="ACETYLTRANSFERASE YJL218W-RELATED"/>
    <property type="match status" value="1"/>
</dbReference>
<protein>
    <recommendedName>
        <fullName evidence="5">Acetyltransferase</fullName>
        <ecNumber evidence="5">2.3.1.-</ecNumber>
    </recommendedName>
</protein>
<evidence type="ECO:0000256" key="3">
    <source>
        <dbReference type="ARBA" id="ARBA00022737"/>
    </source>
</evidence>
<sequence length="202" mass="22888">MINSERKEKHLLYHYDDSTFLNEQSKYEDLLYDYNQLRPGNKAEQQKLLKKMFAEIGSDCYIKAPLHAAWGGHNVHFGSRIYCNSNMTLIDDAEIFVGNDCMFGPNVVLATAGHPILPILRNHNYVYSFPIRIEENVWIGANVQILPNVSIGANSVIGAGSVVTRNIPSNVVAFGSPCTIVRKIGKHDKKYFFKNKLLDVWQ</sequence>
<keyword evidence="3" id="KW-0677">Repeat</keyword>
<organism evidence="7 8">
    <name type="scientific">Liquorilactobacillus hordei</name>
    <dbReference type="NCBI Taxonomy" id="468911"/>
    <lineage>
        <taxon>Bacteria</taxon>
        <taxon>Bacillati</taxon>
        <taxon>Bacillota</taxon>
        <taxon>Bacilli</taxon>
        <taxon>Lactobacillales</taxon>
        <taxon>Lactobacillaceae</taxon>
        <taxon>Liquorilactobacillus</taxon>
    </lineage>
</organism>
<comment type="similarity">
    <text evidence="1 5">Belongs to the transferase hexapeptide repeat family.</text>
</comment>
<dbReference type="EMBL" id="CP018176">
    <property type="protein sequence ID" value="AUJ29807.1"/>
    <property type="molecule type" value="Genomic_DNA"/>
</dbReference>
<evidence type="ECO:0000313" key="7">
    <source>
        <dbReference type="EMBL" id="AUJ29807.1"/>
    </source>
</evidence>